<dbReference type="GO" id="GO:0045719">
    <property type="term" value="P:negative regulation of glycogen biosynthetic process"/>
    <property type="evidence" value="ECO:0007669"/>
    <property type="project" value="TreeGrafter"/>
</dbReference>
<dbReference type="SUPFAM" id="SSF56112">
    <property type="entry name" value="Protein kinase-like (PK-like)"/>
    <property type="match status" value="1"/>
</dbReference>
<proteinExistence type="predicted"/>
<gene>
    <name evidence="6" type="ORF">PsYK624_111420</name>
</gene>
<dbReference type="FunFam" id="3.30.200.20:FF:000314">
    <property type="entry name" value="Serine/threonine protein kinase"/>
    <property type="match status" value="1"/>
</dbReference>
<dbReference type="GO" id="GO:0005634">
    <property type="term" value="C:nucleus"/>
    <property type="evidence" value="ECO:0007669"/>
    <property type="project" value="TreeGrafter"/>
</dbReference>
<dbReference type="AlphaFoldDB" id="A0A9P3GK00"/>
<dbReference type="GO" id="GO:0004674">
    <property type="term" value="F:protein serine/threonine kinase activity"/>
    <property type="evidence" value="ECO:0007669"/>
    <property type="project" value="TreeGrafter"/>
</dbReference>
<keyword evidence="1 3" id="KW-0547">Nucleotide-binding</keyword>
<name>A0A9P3GK00_9APHY</name>
<dbReference type="OrthoDB" id="10252171at2759"/>
<dbReference type="PANTHER" id="PTHR24346:SF72">
    <property type="entry name" value="CAMK PROTEIN KINASE"/>
    <property type="match status" value="1"/>
</dbReference>
<dbReference type="SMART" id="SM00220">
    <property type="entry name" value="S_TKc"/>
    <property type="match status" value="1"/>
</dbReference>
<sequence>MTIWTAQSALLPPSASEKYADADAADSYFPHFSPPHALDLANASLEYNPFAASTPDTYSPDAPSFDITDSPFEYLDARYEGPSQALTPADPCALAALPALSISSDALDALDTFDLGAQGTSLLFASDPPRPDLQRAAASENLLHAKGRMYSPRFPADHTLNPFFVTSFELGDELGAGGYGFVMTARHRTEGFEVAVKFIIKDKVPEHAWWDDDMLGRVPTEVMIMSLVDHENIVKCLDLFEDELYFYLVQELHGTPWMSRKKKPKQITAPGKLVAPSPTLSTPSLTPSPSTDTNVSLPATPPQVTVELPGTSEAHSEPPKIVSHDSDVTLVSDLAEQEGVKLPEDNQN</sequence>
<dbReference type="PANTHER" id="PTHR24346">
    <property type="entry name" value="MAP/MICROTUBULE AFFINITY-REGULATING KINASE"/>
    <property type="match status" value="1"/>
</dbReference>
<dbReference type="GO" id="GO:0005829">
    <property type="term" value="C:cytosol"/>
    <property type="evidence" value="ECO:0007669"/>
    <property type="project" value="TreeGrafter"/>
</dbReference>
<dbReference type="Gene3D" id="3.30.200.20">
    <property type="entry name" value="Phosphorylase Kinase, domain 1"/>
    <property type="match status" value="1"/>
</dbReference>
<protein>
    <recommendedName>
        <fullName evidence="5">Protein kinase domain-containing protein</fullName>
    </recommendedName>
</protein>
<evidence type="ECO:0000256" key="2">
    <source>
        <dbReference type="ARBA" id="ARBA00022840"/>
    </source>
</evidence>
<dbReference type="Proteomes" id="UP000703269">
    <property type="component" value="Unassembled WGS sequence"/>
</dbReference>
<accession>A0A9P3GK00</accession>
<dbReference type="PROSITE" id="PS00107">
    <property type="entry name" value="PROTEIN_KINASE_ATP"/>
    <property type="match status" value="1"/>
</dbReference>
<dbReference type="Pfam" id="PF00069">
    <property type="entry name" value="Pkinase"/>
    <property type="match status" value="1"/>
</dbReference>
<evidence type="ECO:0000259" key="5">
    <source>
        <dbReference type="PROSITE" id="PS50011"/>
    </source>
</evidence>
<dbReference type="EMBL" id="BPQB01000044">
    <property type="protein sequence ID" value="GJE94965.1"/>
    <property type="molecule type" value="Genomic_DNA"/>
</dbReference>
<evidence type="ECO:0000256" key="3">
    <source>
        <dbReference type="PROSITE-ProRule" id="PRU10141"/>
    </source>
</evidence>
<keyword evidence="2 3" id="KW-0067">ATP-binding</keyword>
<evidence type="ECO:0000256" key="4">
    <source>
        <dbReference type="SAM" id="MobiDB-lite"/>
    </source>
</evidence>
<organism evidence="6 7">
    <name type="scientific">Phanerochaete sordida</name>
    <dbReference type="NCBI Taxonomy" id="48140"/>
    <lineage>
        <taxon>Eukaryota</taxon>
        <taxon>Fungi</taxon>
        <taxon>Dikarya</taxon>
        <taxon>Basidiomycota</taxon>
        <taxon>Agaricomycotina</taxon>
        <taxon>Agaricomycetes</taxon>
        <taxon>Polyporales</taxon>
        <taxon>Phanerochaetaceae</taxon>
        <taxon>Phanerochaete</taxon>
    </lineage>
</organism>
<feature type="domain" description="Protein kinase" evidence="5">
    <location>
        <begin position="168"/>
        <end position="348"/>
    </location>
</feature>
<comment type="caution">
    <text evidence="6">The sequence shown here is derived from an EMBL/GenBank/DDBJ whole genome shotgun (WGS) entry which is preliminary data.</text>
</comment>
<dbReference type="InterPro" id="IPR011009">
    <property type="entry name" value="Kinase-like_dom_sf"/>
</dbReference>
<dbReference type="InterPro" id="IPR017441">
    <property type="entry name" value="Protein_kinase_ATP_BS"/>
</dbReference>
<dbReference type="GO" id="GO:0005524">
    <property type="term" value="F:ATP binding"/>
    <property type="evidence" value="ECO:0007669"/>
    <property type="project" value="UniProtKB-UniRule"/>
</dbReference>
<keyword evidence="7" id="KW-1185">Reference proteome</keyword>
<feature type="compositionally biased region" description="Basic and acidic residues" evidence="4">
    <location>
        <begin position="314"/>
        <end position="326"/>
    </location>
</feature>
<reference evidence="6 7" key="1">
    <citation type="submission" date="2021-08" db="EMBL/GenBank/DDBJ databases">
        <title>Draft Genome Sequence of Phanerochaete sordida strain YK-624.</title>
        <authorList>
            <person name="Mori T."/>
            <person name="Dohra H."/>
            <person name="Suzuki T."/>
            <person name="Kawagishi H."/>
            <person name="Hirai H."/>
        </authorList>
    </citation>
    <scope>NUCLEOTIDE SEQUENCE [LARGE SCALE GENOMIC DNA]</scope>
    <source>
        <strain evidence="6 7">YK-624</strain>
    </source>
</reference>
<evidence type="ECO:0000313" key="6">
    <source>
        <dbReference type="EMBL" id="GJE94965.1"/>
    </source>
</evidence>
<evidence type="ECO:0000256" key="1">
    <source>
        <dbReference type="ARBA" id="ARBA00022741"/>
    </source>
</evidence>
<dbReference type="GO" id="GO:0035556">
    <property type="term" value="P:intracellular signal transduction"/>
    <property type="evidence" value="ECO:0007669"/>
    <property type="project" value="TreeGrafter"/>
</dbReference>
<feature type="compositionally biased region" description="Low complexity" evidence="4">
    <location>
        <begin position="276"/>
        <end position="293"/>
    </location>
</feature>
<feature type="region of interest" description="Disordered" evidence="4">
    <location>
        <begin position="259"/>
        <end position="326"/>
    </location>
</feature>
<dbReference type="InterPro" id="IPR000719">
    <property type="entry name" value="Prot_kinase_dom"/>
</dbReference>
<evidence type="ECO:0000313" key="7">
    <source>
        <dbReference type="Proteomes" id="UP000703269"/>
    </source>
</evidence>
<dbReference type="PROSITE" id="PS50011">
    <property type="entry name" value="PROTEIN_KINASE_DOM"/>
    <property type="match status" value="1"/>
</dbReference>
<feature type="binding site" evidence="3">
    <location>
        <position position="201"/>
    </location>
    <ligand>
        <name>ATP</name>
        <dbReference type="ChEBI" id="CHEBI:30616"/>
    </ligand>
</feature>